<dbReference type="AlphaFoldDB" id="A0A1F2PB23"/>
<dbReference type="Gene3D" id="3.40.1190.20">
    <property type="match status" value="1"/>
</dbReference>
<keyword evidence="2" id="KW-1185">Reference proteome</keyword>
<proteinExistence type="predicted"/>
<reference evidence="1" key="1">
    <citation type="submission" date="2016-05" db="EMBL/GenBank/DDBJ databases">
        <title>Microbial consortia oxidize butane by reversing methanogenesis.</title>
        <authorList>
            <person name="Laso-Perez R."/>
            <person name="Richter M."/>
            <person name="Wegener G."/>
            <person name="Musat F."/>
        </authorList>
    </citation>
    <scope>NUCLEOTIDE SEQUENCE [LARGE SCALE GENOMIC DNA]</scope>
    <source>
        <strain evidence="1">BOX2</strain>
    </source>
</reference>
<dbReference type="STRING" id="1838285.SCAL_000285"/>
<evidence type="ECO:0000313" key="1">
    <source>
        <dbReference type="EMBL" id="OFV68609.1"/>
    </source>
</evidence>
<protein>
    <recommendedName>
        <fullName evidence="3">1-phosphofructokinase</fullName>
    </recommendedName>
</protein>
<dbReference type="EMBL" id="LYOS01000001">
    <property type="protein sequence ID" value="OFV68609.1"/>
    <property type="molecule type" value="Genomic_DNA"/>
</dbReference>
<dbReference type="InterPro" id="IPR029056">
    <property type="entry name" value="Ribokinase-like"/>
</dbReference>
<comment type="caution">
    <text evidence="1">The sequence shown here is derived from an EMBL/GenBank/DDBJ whole genome shotgun (WGS) entry which is preliminary data.</text>
</comment>
<evidence type="ECO:0008006" key="3">
    <source>
        <dbReference type="Google" id="ProtNLM"/>
    </source>
</evidence>
<name>A0A1F2PB23_9EURY</name>
<evidence type="ECO:0000313" key="2">
    <source>
        <dbReference type="Proteomes" id="UP000186940"/>
    </source>
</evidence>
<organism evidence="1 2">
    <name type="scientific">Candidatus Syntropharchaeum caldarium</name>
    <dbReference type="NCBI Taxonomy" id="1838285"/>
    <lineage>
        <taxon>Archaea</taxon>
        <taxon>Methanobacteriati</taxon>
        <taxon>Methanobacteriota</taxon>
        <taxon>Stenosarchaea group</taxon>
        <taxon>Methanomicrobia</taxon>
        <taxon>Methanosarcinales</taxon>
        <taxon>ANME-2 cluster</taxon>
        <taxon>Candidatus Syntropharchaeum</taxon>
    </lineage>
</organism>
<sequence length="36" mass="3996">MIYTITLNPALDRTLWVKKTQSEDSQGSVILDMIGG</sequence>
<gene>
    <name evidence="1" type="ORF">SCAL_000285</name>
</gene>
<accession>A0A1F2PB23</accession>
<dbReference type="Proteomes" id="UP000186940">
    <property type="component" value="Unassembled WGS sequence"/>
</dbReference>